<comment type="caution">
    <text evidence="2">The sequence shown here is derived from an EMBL/GenBank/DDBJ whole genome shotgun (WGS) entry which is preliminary data.</text>
</comment>
<dbReference type="AlphaFoldDB" id="A0A830FRY6"/>
<evidence type="ECO:0000313" key="2">
    <source>
        <dbReference type="EMBL" id="GGM52118.1"/>
    </source>
</evidence>
<accession>A0A830FRY6</accession>
<reference evidence="2" key="2">
    <citation type="submission" date="2020-09" db="EMBL/GenBank/DDBJ databases">
        <authorList>
            <person name="Sun Q."/>
            <person name="Ohkuma M."/>
        </authorList>
    </citation>
    <scope>NUCLEOTIDE SEQUENCE</scope>
    <source>
        <strain evidence="2">JCM 15759</strain>
    </source>
</reference>
<keyword evidence="1" id="KW-0472">Membrane</keyword>
<feature type="transmembrane region" description="Helical" evidence="1">
    <location>
        <begin position="6"/>
        <end position="28"/>
    </location>
</feature>
<proteinExistence type="predicted"/>
<evidence type="ECO:0000313" key="3">
    <source>
        <dbReference type="Proteomes" id="UP000656367"/>
    </source>
</evidence>
<dbReference type="EMBL" id="BMON01000008">
    <property type="protein sequence ID" value="GGM52118.1"/>
    <property type="molecule type" value="Genomic_DNA"/>
</dbReference>
<sequence>MFDYIVTFLAFFLPLCIVVYITVTQSLWEAEEKPHWKSRALGAGLLPFTLSLNVASLWEDASTSSVVSGNGSAEGYLLAVSIFIYLIVLVGFSYVSLISDNA</sequence>
<keyword evidence="1" id="KW-1133">Transmembrane helix</keyword>
<evidence type="ECO:0000256" key="1">
    <source>
        <dbReference type="SAM" id="Phobius"/>
    </source>
</evidence>
<organism evidence="2 3">
    <name type="scientific">Haloarcula argentinensis</name>
    <dbReference type="NCBI Taxonomy" id="43776"/>
    <lineage>
        <taxon>Archaea</taxon>
        <taxon>Methanobacteriati</taxon>
        <taxon>Methanobacteriota</taxon>
        <taxon>Stenosarchaea group</taxon>
        <taxon>Halobacteria</taxon>
        <taxon>Halobacteriales</taxon>
        <taxon>Haloarculaceae</taxon>
        <taxon>Haloarcula</taxon>
    </lineage>
</organism>
<protein>
    <submittedName>
        <fullName evidence="2">Uncharacterized protein</fullName>
    </submittedName>
</protein>
<dbReference type="Proteomes" id="UP000656367">
    <property type="component" value="Unassembled WGS sequence"/>
</dbReference>
<reference evidence="2" key="1">
    <citation type="journal article" date="2014" name="Int. J. Syst. Evol. Microbiol.">
        <title>Complete genome sequence of Corynebacterium casei LMG S-19264T (=DSM 44701T), isolated from a smear-ripened cheese.</title>
        <authorList>
            <consortium name="US DOE Joint Genome Institute (JGI-PGF)"/>
            <person name="Walter F."/>
            <person name="Albersmeier A."/>
            <person name="Kalinowski J."/>
            <person name="Ruckert C."/>
        </authorList>
    </citation>
    <scope>NUCLEOTIDE SEQUENCE</scope>
    <source>
        <strain evidence="2">JCM 15759</strain>
    </source>
</reference>
<gene>
    <name evidence="2" type="ORF">GCM10009006_36630</name>
</gene>
<name>A0A830FRY6_HALAR</name>
<keyword evidence="1" id="KW-0812">Transmembrane</keyword>
<feature type="transmembrane region" description="Helical" evidence="1">
    <location>
        <begin position="78"/>
        <end position="97"/>
    </location>
</feature>